<dbReference type="Pfam" id="PF09835">
    <property type="entry name" value="DUF2062"/>
    <property type="match status" value="1"/>
</dbReference>
<feature type="transmembrane region" description="Helical" evidence="1">
    <location>
        <begin position="144"/>
        <end position="167"/>
    </location>
</feature>
<dbReference type="HOGENOM" id="CLU_102912_0_0_5"/>
<evidence type="ECO:0000256" key="1">
    <source>
        <dbReference type="SAM" id="Phobius"/>
    </source>
</evidence>
<reference evidence="3 4" key="1">
    <citation type="submission" date="2013-12" db="EMBL/GenBank/DDBJ databases">
        <title>Complete genome sequence of Rhizobium etli bv. mimosae IE4771.</title>
        <authorList>
            <person name="Bustos P."/>
            <person name="Santamaria R.I."/>
            <person name="Lozano L."/>
            <person name="Ormeno-Orrillo E."/>
            <person name="Rogel M.A."/>
            <person name="Romero D."/>
            <person name="Cevallos M.A."/>
            <person name="Martinez-Romero E."/>
            <person name="Gonzalez V."/>
        </authorList>
    </citation>
    <scope>NUCLEOTIDE SEQUENCE [LARGE SCALE GENOMIC DNA]</scope>
    <source>
        <strain evidence="3 4">IE4771</strain>
    </source>
</reference>
<evidence type="ECO:0000313" key="4">
    <source>
        <dbReference type="Proteomes" id="UP000027180"/>
    </source>
</evidence>
<organism evidence="3 4">
    <name type="scientific">Rhizobium etli bv. mimosae str. IE4771</name>
    <dbReference type="NCBI Taxonomy" id="1432050"/>
    <lineage>
        <taxon>Bacteria</taxon>
        <taxon>Pseudomonadati</taxon>
        <taxon>Pseudomonadota</taxon>
        <taxon>Alphaproteobacteria</taxon>
        <taxon>Hyphomicrobiales</taxon>
        <taxon>Rhizobiaceae</taxon>
        <taxon>Rhizobium/Agrobacterium group</taxon>
        <taxon>Rhizobium</taxon>
    </lineage>
</organism>
<keyword evidence="1" id="KW-0812">Transmembrane</keyword>
<keyword evidence="1" id="KW-1133">Transmembrane helix</keyword>
<sequence length="196" mass="21818">MLFRRRKPAGFKEKMRELLWPRKGFLRPIRYLTMRVLRLSASPHAVAAGVAAGAFVSWTPFVGVHFIMAFVISYFLSGNMVAAALGCAAFGNPLTYPFIWGITWEIGHLLLSREDHLAGQAVDLAALFHKLNFSELWKPVLEPMLIGAIPPAAVTSVALYALTFYTVKGFQTRRRTRLTERAQLRLAGPASDMPSV</sequence>
<name>A0A060I549_RHIET</name>
<feature type="domain" description="DUF2062" evidence="2">
    <location>
        <begin position="26"/>
        <end position="175"/>
    </location>
</feature>
<gene>
    <name evidence="3" type="ORF">IE4771_CH01446</name>
</gene>
<dbReference type="RefSeq" id="WP_038687919.1">
    <property type="nucleotide sequence ID" value="NZ_CP006986.1"/>
</dbReference>
<dbReference type="Proteomes" id="UP000027180">
    <property type="component" value="Chromosome"/>
</dbReference>
<keyword evidence="1" id="KW-0472">Membrane</keyword>
<protein>
    <recommendedName>
        <fullName evidence="2">DUF2062 domain-containing protein</fullName>
    </recommendedName>
</protein>
<evidence type="ECO:0000259" key="2">
    <source>
        <dbReference type="Pfam" id="PF09835"/>
    </source>
</evidence>
<accession>A0A060I549</accession>
<feature type="transmembrane region" description="Helical" evidence="1">
    <location>
        <begin position="58"/>
        <end position="76"/>
    </location>
</feature>
<dbReference type="PANTHER" id="PTHR40547">
    <property type="entry name" value="SLL0298 PROTEIN"/>
    <property type="match status" value="1"/>
</dbReference>
<evidence type="ECO:0000313" key="3">
    <source>
        <dbReference type="EMBL" id="AIC26591.1"/>
    </source>
</evidence>
<dbReference type="PANTHER" id="PTHR40547:SF1">
    <property type="entry name" value="SLL0298 PROTEIN"/>
    <property type="match status" value="1"/>
</dbReference>
<dbReference type="EMBL" id="CP006986">
    <property type="protein sequence ID" value="AIC26591.1"/>
    <property type="molecule type" value="Genomic_DNA"/>
</dbReference>
<dbReference type="OrthoDB" id="7360463at2"/>
<dbReference type="KEGG" id="rei:IE4771_CH01446"/>
<dbReference type="InterPro" id="IPR018639">
    <property type="entry name" value="DUF2062"/>
</dbReference>
<dbReference type="AlphaFoldDB" id="A0A060I549"/>
<feature type="transmembrane region" description="Helical" evidence="1">
    <location>
        <begin position="83"/>
        <end position="103"/>
    </location>
</feature>
<proteinExistence type="predicted"/>